<keyword evidence="2" id="KW-0614">Plasmid</keyword>
<dbReference type="Proteomes" id="UP000000268">
    <property type="component" value="Plasmid pREB6"/>
</dbReference>
<reference evidence="2 3" key="1">
    <citation type="journal article" date="2008" name="Proc. Natl. Acad. Sci. U.S.A.">
        <title>Niche adaptation and genome expansion in the chlorophyll d-producing cyanobacterium Acaryochloris marina.</title>
        <authorList>
            <person name="Swingley W.D."/>
            <person name="Chen M."/>
            <person name="Cheung P.C."/>
            <person name="Conrad A.L."/>
            <person name="Dejesa L.C."/>
            <person name="Hao J."/>
            <person name="Honchak B.M."/>
            <person name="Karbach L.E."/>
            <person name="Kurdoglu A."/>
            <person name="Lahiri S."/>
            <person name="Mastrian S.D."/>
            <person name="Miyashita H."/>
            <person name="Page L."/>
            <person name="Ramakrishna P."/>
            <person name="Satoh S."/>
            <person name="Sattley W.M."/>
            <person name="Shimada Y."/>
            <person name="Taylor H.L."/>
            <person name="Tomo T."/>
            <person name="Tsuchiya T."/>
            <person name="Wang Z.T."/>
            <person name="Raymond J."/>
            <person name="Mimuro M."/>
            <person name="Blankenship R.E."/>
            <person name="Touchman J.W."/>
        </authorList>
    </citation>
    <scope>NUCLEOTIDE SEQUENCE [LARGE SCALE GENOMIC DNA]</scope>
    <source>
        <strain evidence="3">MBIC 11017</strain>
        <plasmid evidence="3">Plasmid pREB6</plasmid>
    </source>
</reference>
<dbReference type="EMBL" id="CP000843">
    <property type="protein sequence ID" value="ABW33024.1"/>
    <property type="molecule type" value="Genomic_DNA"/>
</dbReference>
<keyword evidence="3" id="KW-1185">Reference proteome</keyword>
<dbReference type="KEGG" id="amr:AM1_F0161"/>
<proteinExistence type="predicted"/>
<geneLocation type="plasmid" evidence="2 3">
    <name>pREB6</name>
</geneLocation>
<dbReference type="HOGENOM" id="CLU_1912463_0_0_3"/>
<evidence type="ECO:0000313" key="3">
    <source>
        <dbReference type="Proteomes" id="UP000000268"/>
    </source>
</evidence>
<accession>A8ZPV4</accession>
<sequence length="132" mass="14795">MPDNRFDRRLRVRADKGSIEQAIVEEIEDPCTPPGRVGETILRMGQAFFGHRAARRIHRSELEVKSAARDSIRLLREQITYIALDSGLKDELPLLLGFPQFSMNGVSTEQGVAPVEESTSDIPDLSEAFKDN</sequence>
<organism evidence="2 3">
    <name type="scientific">Acaryochloris marina (strain MBIC 11017)</name>
    <dbReference type="NCBI Taxonomy" id="329726"/>
    <lineage>
        <taxon>Bacteria</taxon>
        <taxon>Bacillati</taxon>
        <taxon>Cyanobacteriota</taxon>
        <taxon>Cyanophyceae</taxon>
        <taxon>Acaryochloridales</taxon>
        <taxon>Acaryochloridaceae</taxon>
        <taxon>Acaryochloris</taxon>
    </lineage>
</organism>
<evidence type="ECO:0000256" key="1">
    <source>
        <dbReference type="SAM" id="MobiDB-lite"/>
    </source>
</evidence>
<name>A8ZPV4_ACAM1</name>
<dbReference type="RefSeq" id="WP_012168223.1">
    <property type="nucleotide sequence ID" value="NC_009931.1"/>
</dbReference>
<feature type="region of interest" description="Disordered" evidence="1">
    <location>
        <begin position="108"/>
        <end position="132"/>
    </location>
</feature>
<gene>
    <name evidence="2" type="ordered locus">AM1_F0161</name>
</gene>
<protein>
    <submittedName>
        <fullName evidence="2">Uncharacterized protein</fullName>
    </submittedName>
</protein>
<evidence type="ECO:0000313" key="2">
    <source>
        <dbReference type="EMBL" id="ABW33024.1"/>
    </source>
</evidence>
<dbReference type="AlphaFoldDB" id="A8ZPV4"/>